<keyword evidence="2" id="KW-1133">Transmembrane helix</keyword>
<keyword evidence="2" id="KW-0472">Membrane</keyword>
<dbReference type="InterPro" id="IPR009988">
    <property type="entry name" value="DUF1510"/>
</dbReference>
<keyword evidence="2" id="KW-0812">Transmembrane</keyword>
<reference evidence="4" key="1">
    <citation type="submission" date="2020-08" db="EMBL/GenBank/DDBJ databases">
        <title>Genome public.</title>
        <authorList>
            <person name="Liu C."/>
            <person name="Sun Q."/>
        </authorList>
    </citation>
    <scope>NUCLEOTIDE SEQUENCE</scope>
    <source>
        <strain evidence="4">BX22</strain>
    </source>
</reference>
<dbReference type="EMBL" id="JACOOL010000008">
    <property type="protein sequence ID" value="MBC5637635.1"/>
    <property type="molecule type" value="Genomic_DNA"/>
</dbReference>
<gene>
    <name evidence="4" type="ORF">H8S33_12535</name>
</gene>
<feature type="region of interest" description="Disordered" evidence="1">
    <location>
        <begin position="47"/>
        <end position="126"/>
    </location>
</feature>
<sequence length="230" mass="26350">MSEFDRKSRVNKFEKRRKNTKLMSILIVAACFLIILLLGLWIFSPNDKPDEKNESANPDHVSEGDNDIETDDSELEEESTETEENTPEEDEENNEPSEEDNSSQESDKQSVERKTTDPVAADDDNVISAFTADWQPVGTEQSGPHTVVYDADSQDRIEMEKAILLATGLAEDDLITWWLKRGGDQQVIGTVSNRAETEIYRVYISWMDNQGWQPTLVEVLKENDEKWRFE</sequence>
<dbReference type="Pfam" id="PF07423">
    <property type="entry name" value="DUF1510"/>
    <property type="match status" value="1"/>
</dbReference>
<evidence type="ECO:0000259" key="3">
    <source>
        <dbReference type="Pfam" id="PF07423"/>
    </source>
</evidence>
<keyword evidence="5" id="KW-1185">Reference proteome</keyword>
<organism evidence="4 5">
    <name type="scientific">Ornithinibacillus hominis</name>
    <dbReference type="NCBI Taxonomy" id="2763055"/>
    <lineage>
        <taxon>Bacteria</taxon>
        <taxon>Bacillati</taxon>
        <taxon>Bacillota</taxon>
        <taxon>Bacilli</taxon>
        <taxon>Bacillales</taxon>
        <taxon>Bacillaceae</taxon>
        <taxon>Ornithinibacillus</taxon>
    </lineage>
</organism>
<accession>A0A923L6Y2</accession>
<proteinExistence type="predicted"/>
<feature type="domain" description="DUF1510" evidence="3">
    <location>
        <begin position="131"/>
        <end position="220"/>
    </location>
</feature>
<dbReference type="RefSeq" id="WP_186870335.1">
    <property type="nucleotide sequence ID" value="NZ_JACOOL010000008.1"/>
</dbReference>
<name>A0A923L6Y2_9BACI</name>
<evidence type="ECO:0000313" key="4">
    <source>
        <dbReference type="EMBL" id="MBC5637635.1"/>
    </source>
</evidence>
<dbReference type="AlphaFoldDB" id="A0A923L6Y2"/>
<evidence type="ECO:0000313" key="5">
    <source>
        <dbReference type="Proteomes" id="UP000637359"/>
    </source>
</evidence>
<feature type="compositionally biased region" description="Acidic residues" evidence="1">
    <location>
        <begin position="64"/>
        <end position="102"/>
    </location>
</feature>
<protein>
    <submittedName>
        <fullName evidence="4">YrrS family protein</fullName>
    </submittedName>
</protein>
<comment type="caution">
    <text evidence="4">The sequence shown here is derived from an EMBL/GenBank/DDBJ whole genome shotgun (WGS) entry which is preliminary data.</text>
</comment>
<evidence type="ECO:0000256" key="1">
    <source>
        <dbReference type="SAM" id="MobiDB-lite"/>
    </source>
</evidence>
<dbReference type="Proteomes" id="UP000637359">
    <property type="component" value="Unassembled WGS sequence"/>
</dbReference>
<evidence type="ECO:0000256" key="2">
    <source>
        <dbReference type="SAM" id="Phobius"/>
    </source>
</evidence>
<feature type="transmembrane region" description="Helical" evidence="2">
    <location>
        <begin position="21"/>
        <end position="43"/>
    </location>
</feature>
<feature type="compositionally biased region" description="Basic and acidic residues" evidence="1">
    <location>
        <begin position="105"/>
        <end position="116"/>
    </location>
</feature>